<accession>A0A2P2LUJ5</accession>
<reference evidence="1" key="1">
    <citation type="submission" date="2018-02" db="EMBL/GenBank/DDBJ databases">
        <title>Rhizophora mucronata_Transcriptome.</title>
        <authorList>
            <person name="Meera S.P."/>
            <person name="Sreeshan A."/>
            <person name="Augustine A."/>
        </authorList>
    </citation>
    <scope>NUCLEOTIDE SEQUENCE</scope>
    <source>
        <tissue evidence="1">Leaf</tissue>
    </source>
</reference>
<organism evidence="1">
    <name type="scientific">Rhizophora mucronata</name>
    <name type="common">Asiatic mangrove</name>
    <dbReference type="NCBI Taxonomy" id="61149"/>
    <lineage>
        <taxon>Eukaryota</taxon>
        <taxon>Viridiplantae</taxon>
        <taxon>Streptophyta</taxon>
        <taxon>Embryophyta</taxon>
        <taxon>Tracheophyta</taxon>
        <taxon>Spermatophyta</taxon>
        <taxon>Magnoliopsida</taxon>
        <taxon>eudicotyledons</taxon>
        <taxon>Gunneridae</taxon>
        <taxon>Pentapetalae</taxon>
        <taxon>rosids</taxon>
        <taxon>fabids</taxon>
        <taxon>Malpighiales</taxon>
        <taxon>Rhizophoraceae</taxon>
        <taxon>Rhizophora</taxon>
    </lineage>
</organism>
<proteinExistence type="predicted"/>
<protein>
    <submittedName>
        <fullName evidence="1">Uncharacterized protein</fullName>
    </submittedName>
</protein>
<name>A0A2P2LUJ5_RHIMU</name>
<sequence length="10" mass="1171">MTAGKLRTFF</sequence>
<dbReference type="EMBL" id="GGEC01041119">
    <property type="protein sequence ID" value="MBX21603.1"/>
    <property type="molecule type" value="Transcribed_RNA"/>
</dbReference>
<evidence type="ECO:0000313" key="1">
    <source>
        <dbReference type="EMBL" id="MBX21603.1"/>
    </source>
</evidence>